<evidence type="ECO:0000313" key="1">
    <source>
        <dbReference type="EMBL" id="MPN53323.1"/>
    </source>
</evidence>
<sequence>MFIMGQGDWRSLQGGQFGAINDHLGYLKAAYVDSGRLVFGTATELVTAYLDYYTPKPVAVYGKCLKAGGLSSEYAINILGRDIPIDNNHQHTVSVKYPLYLRDSAYRVAILKNDQQIYSTWGLPTPYNDIQFTVDDAHARYKMRIYHNHTLFWIMDKIHYLREKVSFSKKN</sequence>
<dbReference type="EMBL" id="VSSQ01120332">
    <property type="protein sequence ID" value="MPN53323.1"/>
    <property type="molecule type" value="Genomic_DNA"/>
</dbReference>
<protein>
    <submittedName>
        <fullName evidence="1">Uncharacterized protein</fullName>
    </submittedName>
</protein>
<accession>A0A645J1J6</accession>
<proteinExistence type="predicted"/>
<name>A0A645J1J6_9ZZZZ</name>
<gene>
    <name evidence="1" type="ORF">SDC9_200987</name>
</gene>
<organism evidence="1">
    <name type="scientific">bioreactor metagenome</name>
    <dbReference type="NCBI Taxonomy" id="1076179"/>
    <lineage>
        <taxon>unclassified sequences</taxon>
        <taxon>metagenomes</taxon>
        <taxon>ecological metagenomes</taxon>
    </lineage>
</organism>
<reference evidence="1" key="1">
    <citation type="submission" date="2019-08" db="EMBL/GenBank/DDBJ databases">
        <authorList>
            <person name="Kucharzyk K."/>
            <person name="Murdoch R.W."/>
            <person name="Higgins S."/>
            <person name="Loffler F."/>
        </authorList>
    </citation>
    <scope>NUCLEOTIDE SEQUENCE</scope>
</reference>
<comment type="caution">
    <text evidence="1">The sequence shown here is derived from an EMBL/GenBank/DDBJ whole genome shotgun (WGS) entry which is preliminary data.</text>
</comment>
<dbReference type="AlphaFoldDB" id="A0A645J1J6"/>